<organism evidence="5 6">
    <name type="scientific">Sphingomonas ginsenosidivorax</name>
    <dbReference type="NCBI Taxonomy" id="862135"/>
    <lineage>
        <taxon>Bacteria</taxon>
        <taxon>Pseudomonadati</taxon>
        <taxon>Pseudomonadota</taxon>
        <taxon>Alphaproteobacteria</taxon>
        <taxon>Sphingomonadales</taxon>
        <taxon>Sphingomonadaceae</taxon>
        <taxon>Sphingomonas</taxon>
    </lineage>
</organism>
<dbReference type="AlphaFoldDB" id="A0A5C6U8S6"/>
<keyword evidence="3" id="KW-0804">Transcription</keyword>
<evidence type="ECO:0000259" key="4">
    <source>
        <dbReference type="PROSITE" id="PS50949"/>
    </source>
</evidence>
<dbReference type="EMBL" id="VOQR01000002">
    <property type="protein sequence ID" value="TXC68008.1"/>
    <property type="molecule type" value="Genomic_DNA"/>
</dbReference>
<reference evidence="5 6" key="1">
    <citation type="journal article" date="2013" name="Antonie Van Leeuwenhoek">
        <title>Sphingomonas ginsenosidivorax sp. nov., with the ability to transform ginsenosides.</title>
        <authorList>
            <person name="Jin X.F."/>
            <person name="Kim J.K."/>
            <person name="Liu Q.M."/>
            <person name="Kang M.S."/>
            <person name="He D."/>
            <person name="Jin F.X."/>
            <person name="Kim S.C."/>
            <person name="Im W.T."/>
        </authorList>
    </citation>
    <scope>NUCLEOTIDE SEQUENCE [LARGE SCALE GENOMIC DNA]</scope>
    <source>
        <strain evidence="5 6">KHI67</strain>
    </source>
</reference>
<dbReference type="Gene3D" id="1.10.10.10">
    <property type="entry name" value="Winged helix-like DNA-binding domain superfamily/Winged helix DNA-binding domain"/>
    <property type="match status" value="1"/>
</dbReference>
<dbReference type="InterPro" id="IPR036388">
    <property type="entry name" value="WH-like_DNA-bd_sf"/>
</dbReference>
<dbReference type="PANTHER" id="PTHR43537">
    <property type="entry name" value="TRANSCRIPTIONAL REGULATOR, GNTR FAMILY"/>
    <property type="match status" value="1"/>
</dbReference>
<dbReference type="OrthoDB" id="9808698at2"/>
<dbReference type="SUPFAM" id="SSF46785">
    <property type="entry name" value="Winged helix' DNA-binding domain"/>
    <property type="match status" value="1"/>
</dbReference>
<evidence type="ECO:0000256" key="2">
    <source>
        <dbReference type="ARBA" id="ARBA00023125"/>
    </source>
</evidence>
<keyword evidence="2" id="KW-0238">DNA-binding</keyword>
<gene>
    <name evidence="5" type="ORF">FSB78_18715</name>
</gene>
<dbReference type="Proteomes" id="UP000321250">
    <property type="component" value="Unassembled WGS sequence"/>
</dbReference>
<dbReference type="SMART" id="SM00895">
    <property type="entry name" value="FCD"/>
    <property type="match status" value="1"/>
</dbReference>
<evidence type="ECO:0000313" key="5">
    <source>
        <dbReference type="EMBL" id="TXC68008.1"/>
    </source>
</evidence>
<dbReference type="GO" id="GO:0003677">
    <property type="term" value="F:DNA binding"/>
    <property type="evidence" value="ECO:0007669"/>
    <property type="project" value="UniProtKB-KW"/>
</dbReference>
<proteinExistence type="predicted"/>
<dbReference type="SMART" id="SM00345">
    <property type="entry name" value="HTH_GNTR"/>
    <property type="match status" value="1"/>
</dbReference>
<dbReference type="InterPro" id="IPR000524">
    <property type="entry name" value="Tscrpt_reg_HTH_GntR"/>
</dbReference>
<dbReference type="InterPro" id="IPR036390">
    <property type="entry name" value="WH_DNA-bd_sf"/>
</dbReference>
<accession>A0A5C6U8S6</accession>
<dbReference type="GO" id="GO:0003700">
    <property type="term" value="F:DNA-binding transcription factor activity"/>
    <property type="evidence" value="ECO:0007669"/>
    <property type="project" value="InterPro"/>
</dbReference>
<dbReference type="CDD" id="cd07377">
    <property type="entry name" value="WHTH_GntR"/>
    <property type="match status" value="1"/>
</dbReference>
<name>A0A5C6U8S6_9SPHN</name>
<dbReference type="RefSeq" id="WP_147084399.1">
    <property type="nucleotide sequence ID" value="NZ_VOQR01000002.1"/>
</dbReference>
<comment type="caution">
    <text evidence="5">The sequence shown here is derived from an EMBL/GenBank/DDBJ whole genome shotgun (WGS) entry which is preliminary data.</text>
</comment>
<protein>
    <submittedName>
        <fullName evidence="5">FadR family transcriptional regulator</fullName>
    </submittedName>
</protein>
<dbReference type="Gene3D" id="1.20.120.530">
    <property type="entry name" value="GntR ligand-binding domain-like"/>
    <property type="match status" value="1"/>
</dbReference>
<dbReference type="Pfam" id="PF00392">
    <property type="entry name" value="GntR"/>
    <property type="match status" value="1"/>
</dbReference>
<dbReference type="PANTHER" id="PTHR43537:SF51">
    <property type="entry name" value="HTH-TYPE TRANSCRIPTIONAL REGULATOR LGOR-RELATED"/>
    <property type="match status" value="1"/>
</dbReference>
<evidence type="ECO:0000256" key="3">
    <source>
        <dbReference type="ARBA" id="ARBA00023163"/>
    </source>
</evidence>
<sequence length="237" mass="26246">MAHNAASRDLRSRAAGAVGSLIESMESNIASGEWQPGFRLPTERELEIEFGVARNTIRKGLKKLEDAGQIVRHVGRGSFVADRTPVVEEATSLLSRVVGSSPAEVMEIRLAIEPWATSLAASRGTSADLASLRECVDEAEAAPDVPTFETWDGRLHERVIAATKNELLKGLYEAINLARNQPEWMKLKERTVTRERRDLYQRQHRAIVGALLERDAETAGRLMREHLSEVRIALVGS</sequence>
<keyword evidence="1" id="KW-0805">Transcription regulation</keyword>
<dbReference type="Pfam" id="PF07729">
    <property type="entry name" value="FCD"/>
    <property type="match status" value="1"/>
</dbReference>
<dbReference type="PROSITE" id="PS50949">
    <property type="entry name" value="HTH_GNTR"/>
    <property type="match status" value="1"/>
</dbReference>
<keyword evidence="6" id="KW-1185">Reference proteome</keyword>
<dbReference type="PRINTS" id="PR00035">
    <property type="entry name" value="HTHGNTR"/>
</dbReference>
<evidence type="ECO:0000256" key="1">
    <source>
        <dbReference type="ARBA" id="ARBA00023015"/>
    </source>
</evidence>
<dbReference type="SUPFAM" id="SSF48008">
    <property type="entry name" value="GntR ligand-binding domain-like"/>
    <property type="match status" value="1"/>
</dbReference>
<evidence type="ECO:0000313" key="6">
    <source>
        <dbReference type="Proteomes" id="UP000321250"/>
    </source>
</evidence>
<feature type="domain" description="HTH gntR-type" evidence="4">
    <location>
        <begin position="15"/>
        <end position="83"/>
    </location>
</feature>
<dbReference type="InterPro" id="IPR011711">
    <property type="entry name" value="GntR_C"/>
</dbReference>
<dbReference type="InterPro" id="IPR008920">
    <property type="entry name" value="TF_FadR/GntR_C"/>
</dbReference>